<evidence type="ECO:0000313" key="1">
    <source>
        <dbReference type="EMBL" id="AGM21995.1"/>
    </source>
</evidence>
<sequence>MKILKKLHRNYSEVYQNNFDQSFWPEQPSISTFYKKKVVKMGLVLSFGQYISQLKENGSLFCSPSNSRIK</sequence>
<protein>
    <submittedName>
        <fullName evidence="1">Uncharacterized protein</fullName>
    </submittedName>
</protein>
<evidence type="ECO:0000313" key="2">
    <source>
        <dbReference type="Proteomes" id="UP000013962"/>
    </source>
</evidence>
<dbReference type="Proteomes" id="UP000013962">
    <property type="component" value="Chromosome"/>
</dbReference>
<proteinExistence type="predicted"/>
<keyword evidence="2" id="KW-1185">Reference proteome</keyword>
<accession>A0ABM5NP22</accession>
<gene>
    <name evidence="1" type="ORF">MHP168L_213</name>
</gene>
<reference evidence="1 2" key="1">
    <citation type="journal article" date="2013" name="BMC Genomics">
        <title>Comparative genomic analyses of Mycoplasma hyopneumoniae pathogenic 168 strain and its high-passaged attenuated strain.</title>
        <authorList>
            <person name="Liu W."/>
            <person name="Xiao S."/>
            <person name="Li M."/>
            <person name="Guo S."/>
            <person name="Li S."/>
            <person name="Luo R."/>
            <person name="Feng Z."/>
            <person name="Li B."/>
            <person name="Zhou Z."/>
            <person name="Shao G."/>
            <person name="Chen H."/>
            <person name="Fang L."/>
        </authorList>
    </citation>
    <scope>NUCLEOTIDE SEQUENCE [LARGE SCALE GENOMIC DNA]</scope>
    <source>
        <strain evidence="1 2">168-L</strain>
    </source>
</reference>
<organism evidence="1 2">
    <name type="scientific">Mesomycoplasma hyopneumoniae 168-L</name>
    <dbReference type="NCBI Taxonomy" id="1116211"/>
    <lineage>
        <taxon>Bacteria</taxon>
        <taxon>Bacillati</taxon>
        <taxon>Mycoplasmatota</taxon>
        <taxon>Mycoplasmoidales</taxon>
        <taxon>Metamycoplasmataceae</taxon>
        <taxon>Mesomycoplasma</taxon>
    </lineage>
</organism>
<dbReference type="EMBL" id="CP003131">
    <property type="protein sequence ID" value="AGM21995.1"/>
    <property type="molecule type" value="Genomic_DNA"/>
</dbReference>
<name>A0ABM5NP22_MESH1</name>